<evidence type="ECO:0000313" key="2">
    <source>
        <dbReference type="EMBL" id="KNE93551.1"/>
    </source>
</evidence>
<dbReference type="AlphaFoldDB" id="A0A0L0V312"/>
<keyword evidence="1" id="KW-0732">Signal</keyword>
<organism evidence="2 3">
    <name type="scientific">Puccinia striiformis f. sp. tritici PST-78</name>
    <dbReference type="NCBI Taxonomy" id="1165861"/>
    <lineage>
        <taxon>Eukaryota</taxon>
        <taxon>Fungi</taxon>
        <taxon>Dikarya</taxon>
        <taxon>Basidiomycota</taxon>
        <taxon>Pucciniomycotina</taxon>
        <taxon>Pucciniomycetes</taxon>
        <taxon>Pucciniales</taxon>
        <taxon>Pucciniaceae</taxon>
        <taxon>Puccinia</taxon>
    </lineage>
</organism>
<evidence type="ECO:0008006" key="4">
    <source>
        <dbReference type="Google" id="ProtNLM"/>
    </source>
</evidence>
<name>A0A0L0V312_9BASI</name>
<accession>A0A0L0V312</accession>
<feature type="chain" id="PRO_5005549395" description="Secreted protein" evidence="1">
    <location>
        <begin position="21"/>
        <end position="222"/>
    </location>
</feature>
<reference evidence="3" key="1">
    <citation type="submission" date="2014-03" db="EMBL/GenBank/DDBJ databases">
        <title>The Genome Sequence of Puccinia striiformis f. sp. tritici PST-78.</title>
        <authorList>
            <consortium name="The Broad Institute Genome Sequencing Platform"/>
            <person name="Cuomo C."/>
            <person name="Hulbert S."/>
            <person name="Chen X."/>
            <person name="Walker B."/>
            <person name="Young S.K."/>
            <person name="Zeng Q."/>
            <person name="Gargeya S."/>
            <person name="Fitzgerald M."/>
            <person name="Haas B."/>
            <person name="Abouelleil A."/>
            <person name="Alvarado L."/>
            <person name="Arachchi H.M."/>
            <person name="Berlin A.M."/>
            <person name="Chapman S.B."/>
            <person name="Goldberg J."/>
            <person name="Griggs A."/>
            <person name="Gujja S."/>
            <person name="Hansen M."/>
            <person name="Howarth C."/>
            <person name="Imamovic A."/>
            <person name="Larimer J."/>
            <person name="McCowan C."/>
            <person name="Montmayeur A."/>
            <person name="Murphy C."/>
            <person name="Neiman D."/>
            <person name="Pearson M."/>
            <person name="Priest M."/>
            <person name="Roberts A."/>
            <person name="Saif S."/>
            <person name="Shea T."/>
            <person name="Sisk P."/>
            <person name="Sykes S."/>
            <person name="Wortman J."/>
            <person name="Nusbaum C."/>
            <person name="Birren B."/>
        </authorList>
    </citation>
    <scope>NUCLEOTIDE SEQUENCE [LARGE SCALE GENOMIC DNA]</scope>
    <source>
        <strain evidence="3">race PST-78</strain>
    </source>
</reference>
<comment type="caution">
    <text evidence="2">The sequence shown here is derived from an EMBL/GenBank/DDBJ whole genome shotgun (WGS) entry which is preliminary data.</text>
</comment>
<protein>
    <recommendedName>
        <fullName evidence="4">Secreted protein</fullName>
    </recommendedName>
</protein>
<dbReference type="EMBL" id="AJIL01000135">
    <property type="protein sequence ID" value="KNE93551.1"/>
    <property type="molecule type" value="Genomic_DNA"/>
</dbReference>
<keyword evidence="3" id="KW-1185">Reference proteome</keyword>
<feature type="signal peptide" evidence="1">
    <location>
        <begin position="1"/>
        <end position="20"/>
    </location>
</feature>
<dbReference type="OrthoDB" id="2495945at2759"/>
<dbReference type="Proteomes" id="UP000054564">
    <property type="component" value="Unassembled WGS sequence"/>
</dbReference>
<sequence>MVSLAYLITLLSVMVAVSRAEDVAATKSEDVDSKWLGGFGGYRNYGIMNSFGGLNLINNMGLWGSPWINSWANSLGGCYGAAIFQPSFGLNSMYFAKATDEAQSVSRRAIHLDAEQLFRPSDDSVTCLSEKGVPEPTNRRFPSSMAAQTLHEKNVSTAQSGNCKLSLVSSKEKVVAKQVSGQTLQKAASSILGTCGTKGSQPQSNKPAQVNGKQVAMLLSRA</sequence>
<proteinExistence type="predicted"/>
<gene>
    <name evidence="2" type="ORF">PSTG_13084</name>
</gene>
<evidence type="ECO:0000313" key="3">
    <source>
        <dbReference type="Proteomes" id="UP000054564"/>
    </source>
</evidence>
<evidence type="ECO:0000256" key="1">
    <source>
        <dbReference type="SAM" id="SignalP"/>
    </source>
</evidence>